<accession>A0A9P4TUX9</accession>
<organism evidence="6 7">
    <name type="scientific">Tothia fuscella</name>
    <dbReference type="NCBI Taxonomy" id="1048955"/>
    <lineage>
        <taxon>Eukaryota</taxon>
        <taxon>Fungi</taxon>
        <taxon>Dikarya</taxon>
        <taxon>Ascomycota</taxon>
        <taxon>Pezizomycotina</taxon>
        <taxon>Dothideomycetes</taxon>
        <taxon>Pleosporomycetidae</taxon>
        <taxon>Venturiales</taxon>
        <taxon>Cylindrosympodiaceae</taxon>
        <taxon>Tothia</taxon>
    </lineage>
</organism>
<dbReference type="Pfam" id="PF00536">
    <property type="entry name" value="SAM_1"/>
    <property type="match status" value="1"/>
</dbReference>
<feature type="compositionally biased region" description="Low complexity" evidence="4">
    <location>
        <begin position="247"/>
        <end position="258"/>
    </location>
</feature>
<name>A0A9P4TUX9_9PEZI</name>
<keyword evidence="1 3" id="KW-0238">DNA-binding</keyword>
<dbReference type="PANTHER" id="PTHR46040:SF3">
    <property type="entry name" value="HIGH MOBILITY GROUP PROTEIN 2"/>
    <property type="match status" value="1"/>
</dbReference>
<dbReference type="GO" id="GO:0010468">
    <property type="term" value="P:regulation of gene expression"/>
    <property type="evidence" value="ECO:0007669"/>
    <property type="project" value="TreeGrafter"/>
</dbReference>
<protein>
    <recommendedName>
        <fullName evidence="5">HMG box domain-containing protein</fullName>
    </recommendedName>
</protein>
<dbReference type="OrthoDB" id="1919336at2759"/>
<dbReference type="InterPro" id="IPR036910">
    <property type="entry name" value="HMG_box_dom_sf"/>
</dbReference>
<dbReference type="SUPFAM" id="SSF47769">
    <property type="entry name" value="SAM/Pointed domain"/>
    <property type="match status" value="1"/>
</dbReference>
<keyword evidence="7" id="KW-1185">Reference proteome</keyword>
<dbReference type="InterPro" id="IPR013761">
    <property type="entry name" value="SAM/pointed_sf"/>
</dbReference>
<dbReference type="GO" id="GO:0003677">
    <property type="term" value="F:DNA binding"/>
    <property type="evidence" value="ECO:0007669"/>
    <property type="project" value="UniProtKB-UniRule"/>
</dbReference>
<dbReference type="EMBL" id="MU007075">
    <property type="protein sequence ID" value="KAF2424432.1"/>
    <property type="molecule type" value="Genomic_DNA"/>
</dbReference>
<dbReference type="Gene3D" id="1.10.30.10">
    <property type="entry name" value="High mobility group box domain"/>
    <property type="match status" value="1"/>
</dbReference>
<dbReference type="Proteomes" id="UP000800235">
    <property type="component" value="Unassembled WGS sequence"/>
</dbReference>
<evidence type="ECO:0000256" key="2">
    <source>
        <dbReference type="ARBA" id="ARBA00023242"/>
    </source>
</evidence>
<sequence length="752" mass="85372">MEEEAPDKSPSASADLDSMLARLELEQYEQTLVDNGFDTWDTVMRITETDLDEMNFKLGHRRKLQRAIHEHQRTASKTTHCLVTNLPNSFAGLPVLGGPAHHMQSTTPTRAKRAYRRHPRPDHNAPQKPKTAYIAFTEHVRKDPEVNRLSFAEIAKEVGKRWSNLPYEERINAWEKPTAERMNEYEAELEQYKMTQKYRSYQIYLKEFKQKQQKQDAAKAFDIKGALTSQPLGLQAEDAHFTRQTGSDSPSLSLSNSNTPMEEQNPVEIGIAETSKILQTLSNSFPQNPRFETLPPEDMTCLAVESFLHGTGSLLSLWTHDEANDLIESIYRSSGGTANDKSDLFAMAALGSYCDSEAISSSIPENFLHLFVRTLVAPSEVADESRMRLFACLAILRFTDDVDSARILIWCALEIGRSLFTSPTLEGDMSGDKVRYWWNAFRTVIFLESWFAYNTGHSSRVSEQDLNLYHTSTVYEKPTEGDLHQRVVELGQLAARIALDPRGDDSETLPQAQTRLKTLLQWHDTLPPEVQMSRLTLAEPNSITWYTRRSILQLHMLFLGLFSEPYRTCLMDLGKYRLGETSRKAHDVEIMTNIENQCVSSARQSARILSLLQSDNLIRSHCWVALYTSFTGCSILLFSASQKLFLSHEGGISQDLIYASSQLNVLSLCSYGSRTARALYTTLHGIFSDIREILYSPAYQAMKEKQLHFKDAAFTPEAFHDEMLDEGEGEVFKDALEVAKRVLDLLQESMHV</sequence>
<dbReference type="Gene3D" id="1.10.150.50">
    <property type="entry name" value="Transcription Factor, Ets-1"/>
    <property type="match status" value="1"/>
</dbReference>
<proteinExistence type="predicted"/>
<dbReference type="InterPro" id="IPR009071">
    <property type="entry name" value="HMG_box_dom"/>
</dbReference>
<dbReference type="PANTHER" id="PTHR46040">
    <property type="entry name" value="HIGH MOBILITY GROUP PROTEIN 2"/>
    <property type="match status" value="1"/>
</dbReference>
<feature type="DNA-binding region" description="HMG box" evidence="3">
    <location>
        <begin position="126"/>
        <end position="193"/>
    </location>
</feature>
<dbReference type="GO" id="GO:0005634">
    <property type="term" value="C:nucleus"/>
    <property type="evidence" value="ECO:0007669"/>
    <property type="project" value="UniProtKB-UniRule"/>
</dbReference>
<dbReference type="AlphaFoldDB" id="A0A9P4TUX9"/>
<evidence type="ECO:0000313" key="7">
    <source>
        <dbReference type="Proteomes" id="UP000800235"/>
    </source>
</evidence>
<evidence type="ECO:0000256" key="4">
    <source>
        <dbReference type="SAM" id="MobiDB-lite"/>
    </source>
</evidence>
<reference evidence="6" key="1">
    <citation type="journal article" date="2020" name="Stud. Mycol.">
        <title>101 Dothideomycetes genomes: a test case for predicting lifestyles and emergence of pathogens.</title>
        <authorList>
            <person name="Haridas S."/>
            <person name="Albert R."/>
            <person name="Binder M."/>
            <person name="Bloem J."/>
            <person name="Labutti K."/>
            <person name="Salamov A."/>
            <person name="Andreopoulos B."/>
            <person name="Baker S."/>
            <person name="Barry K."/>
            <person name="Bills G."/>
            <person name="Bluhm B."/>
            <person name="Cannon C."/>
            <person name="Castanera R."/>
            <person name="Culley D."/>
            <person name="Daum C."/>
            <person name="Ezra D."/>
            <person name="Gonzalez J."/>
            <person name="Henrissat B."/>
            <person name="Kuo A."/>
            <person name="Liang C."/>
            <person name="Lipzen A."/>
            <person name="Lutzoni F."/>
            <person name="Magnuson J."/>
            <person name="Mondo S."/>
            <person name="Nolan M."/>
            <person name="Ohm R."/>
            <person name="Pangilinan J."/>
            <person name="Park H.-J."/>
            <person name="Ramirez L."/>
            <person name="Alfaro M."/>
            <person name="Sun H."/>
            <person name="Tritt A."/>
            <person name="Yoshinaga Y."/>
            <person name="Zwiers L.-H."/>
            <person name="Turgeon B."/>
            <person name="Goodwin S."/>
            <person name="Spatafora J."/>
            <person name="Crous P."/>
            <person name="Grigoriev I."/>
        </authorList>
    </citation>
    <scope>NUCLEOTIDE SEQUENCE</scope>
    <source>
        <strain evidence="6">CBS 130266</strain>
    </source>
</reference>
<dbReference type="InterPro" id="IPR051965">
    <property type="entry name" value="ChromReg_NeuronalGeneExpr"/>
</dbReference>
<evidence type="ECO:0000313" key="6">
    <source>
        <dbReference type="EMBL" id="KAF2424432.1"/>
    </source>
</evidence>
<evidence type="ECO:0000259" key="5">
    <source>
        <dbReference type="PROSITE" id="PS50118"/>
    </source>
</evidence>
<dbReference type="PROSITE" id="PS50118">
    <property type="entry name" value="HMG_BOX_2"/>
    <property type="match status" value="1"/>
</dbReference>
<evidence type="ECO:0000256" key="3">
    <source>
        <dbReference type="PROSITE-ProRule" id="PRU00267"/>
    </source>
</evidence>
<comment type="caution">
    <text evidence="6">The sequence shown here is derived from an EMBL/GenBank/DDBJ whole genome shotgun (WGS) entry which is preliminary data.</text>
</comment>
<feature type="region of interest" description="Disordered" evidence="4">
    <location>
        <begin position="241"/>
        <end position="263"/>
    </location>
</feature>
<evidence type="ECO:0000256" key="1">
    <source>
        <dbReference type="ARBA" id="ARBA00023125"/>
    </source>
</evidence>
<dbReference type="SMART" id="SM00454">
    <property type="entry name" value="SAM"/>
    <property type="match status" value="1"/>
</dbReference>
<feature type="domain" description="HMG box" evidence="5">
    <location>
        <begin position="126"/>
        <end position="193"/>
    </location>
</feature>
<dbReference type="SUPFAM" id="SSF47095">
    <property type="entry name" value="HMG-box"/>
    <property type="match status" value="1"/>
</dbReference>
<gene>
    <name evidence="6" type="ORF">EJ08DRAFT_700788</name>
</gene>
<dbReference type="CDD" id="cd12148">
    <property type="entry name" value="fungal_TF_MHR"/>
    <property type="match status" value="1"/>
</dbReference>
<dbReference type="InterPro" id="IPR001660">
    <property type="entry name" value="SAM"/>
</dbReference>
<dbReference type="SMART" id="SM00398">
    <property type="entry name" value="HMG"/>
    <property type="match status" value="1"/>
</dbReference>
<keyword evidence="2 3" id="KW-0539">Nucleus</keyword>